<dbReference type="SUPFAM" id="SSF53448">
    <property type="entry name" value="Nucleotide-diphospho-sugar transferases"/>
    <property type="match status" value="1"/>
</dbReference>
<feature type="transmembrane region" description="Helical" evidence="13">
    <location>
        <begin position="673"/>
        <end position="689"/>
    </location>
</feature>
<evidence type="ECO:0000259" key="15">
    <source>
        <dbReference type="Pfam" id="PF08407"/>
    </source>
</evidence>
<keyword evidence="6 13" id="KW-0808">Transferase</keyword>
<dbReference type="EMBL" id="JAPDMQ010000331">
    <property type="protein sequence ID" value="KAK0526957.1"/>
    <property type="molecule type" value="Genomic_DNA"/>
</dbReference>
<evidence type="ECO:0000256" key="2">
    <source>
        <dbReference type="ARBA" id="ARBA00004651"/>
    </source>
</evidence>
<dbReference type="InterPro" id="IPR004835">
    <property type="entry name" value="Chitin_synth"/>
</dbReference>
<evidence type="ECO:0000256" key="10">
    <source>
        <dbReference type="ARBA" id="ARBA00023316"/>
    </source>
</evidence>
<dbReference type="CDD" id="cd04190">
    <property type="entry name" value="Chitin_synth_C"/>
    <property type="match status" value="1"/>
</dbReference>
<evidence type="ECO:0000256" key="7">
    <source>
        <dbReference type="ARBA" id="ARBA00022692"/>
    </source>
</evidence>
<dbReference type="AlphaFoldDB" id="A0AAN6GAL6"/>
<comment type="caution">
    <text evidence="16">The sequence shown here is derived from an EMBL/GenBank/DDBJ whole genome shotgun (WGS) entry which is preliminary data.</text>
</comment>
<keyword evidence="7 13" id="KW-0812">Transmembrane</keyword>
<feature type="transmembrane region" description="Helical" evidence="13">
    <location>
        <begin position="743"/>
        <end position="765"/>
    </location>
</feature>
<evidence type="ECO:0000313" key="17">
    <source>
        <dbReference type="Proteomes" id="UP001176521"/>
    </source>
</evidence>
<feature type="region of interest" description="Disordered" evidence="14">
    <location>
        <begin position="1"/>
        <end position="199"/>
    </location>
</feature>
<feature type="transmembrane region" description="Helical" evidence="13">
    <location>
        <begin position="875"/>
        <end position="892"/>
    </location>
</feature>
<evidence type="ECO:0000256" key="6">
    <source>
        <dbReference type="ARBA" id="ARBA00022679"/>
    </source>
</evidence>
<dbReference type="GO" id="GO:0030659">
    <property type="term" value="C:cytoplasmic vesicle membrane"/>
    <property type="evidence" value="ECO:0007669"/>
    <property type="project" value="UniProtKB-SubCell"/>
</dbReference>
<organism evidence="16 17">
    <name type="scientific">Tilletia horrida</name>
    <dbReference type="NCBI Taxonomy" id="155126"/>
    <lineage>
        <taxon>Eukaryota</taxon>
        <taxon>Fungi</taxon>
        <taxon>Dikarya</taxon>
        <taxon>Basidiomycota</taxon>
        <taxon>Ustilaginomycotina</taxon>
        <taxon>Exobasidiomycetes</taxon>
        <taxon>Tilletiales</taxon>
        <taxon>Tilletiaceae</taxon>
        <taxon>Tilletia</taxon>
    </lineage>
</organism>
<dbReference type="PANTHER" id="PTHR22914:SF9">
    <property type="entry name" value="CHITIN SYNTHASE 1"/>
    <property type="match status" value="1"/>
</dbReference>
<dbReference type="InterPro" id="IPR029044">
    <property type="entry name" value="Nucleotide-diphossugar_trans"/>
</dbReference>
<comment type="function">
    <text evidence="12 13">Polymerizes chitin, a structural polymer of the cell wall and septum, by transferring the sugar moiety of UDP-GlcNAc to the non-reducing end of the growing chitin polymer.</text>
</comment>
<protein>
    <recommendedName>
        <fullName evidence="3 13">Chitin synthase</fullName>
        <ecNumber evidence="3 13">2.4.1.16</ecNumber>
    </recommendedName>
</protein>
<dbReference type="InterPro" id="IPR013616">
    <property type="entry name" value="Chitin_synth_N"/>
</dbReference>
<evidence type="ECO:0000256" key="9">
    <source>
        <dbReference type="ARBA" id="ARBA00023136"/>
    </source>
</evidence>
<dbReference type="GO" id="GO:0006031">
    <property type="term" value="P:chitin biosynthetic process"/>
    <property type="evidence" value="ECO:0007669"/>
    <property type="project" value="UniProtKB-UniRule"/>
</dbReference>
<sequence length="932" mass="103435">MADYPTYQPGSNDSPYPPHNPQRYHAAGPHPNPYDDAYASGPAPSYPPNPYSSTAYDPPLPPHAQHSADDQHQHHDDILGGQHAHHPDTLYAPASSFDADGNYHDEGHARPDGLYPRHSIDGGSSHAHSYGALHGQGGPGGMPGASDSEDDAAMPLRAGGGGARRSHAPSESAASMTFPGGFVDPSSMEQGEAGGIRFGRIPQRVPRRYKTIKRVELYHGNLVLDCPVPSKLLEKLNDRESREFTHMRYTAATCDPDKFKEERFTLRPVLFDPPRRTEMFIVLTMYNEDEELFTRTMHGVMTNIAHLCTRERSKTWGKDGWKKVVVCIVSDGRKKVHARTLSVLAAMGVYQEGVAKNMVNGKPVEAHIYEYTTQLSMDPTLKFRGREKGIMPVQILFCLKERNQKKINSHRWFFNAFGPILQPNICVLIDVGTMPRPRSLYHLWKAFDINSNVGGACGEIVALKGKYGSALLNPLVAAQNFEYKMSNILDKPLESVFGYITVLPGAFSAYRYISLQNDSTGQGPLQKYFLGESMHGGSSGIFESNMYLAEDRILCWELVTKRNAQWVLRYVKSAQAVTDVPDGVPELISQRRRWLNGSFFAGIHSIVHLHYIYRSNHTFSRKLVIHIEWVYQLIVLLFSWFGLANFYIAFVFITTSLDETVKALHVPNEILRYIYLAIIILCFLLAMGNRPAGSKAMYTGAMVVMGILTVYMSVAAMWIAIQAITASVKDGQGADELVKNRTFVTIVISLASTYGIWLLASLMFLEPWHMFTSILQYLVLSASFVNIINIYAFCNVHDISWGTKGSDKVGTDLGAAVGGKGGQIEVSMPSGDKDLNTLYDDSLHVLSTPSPPEVKTVDLNQKQTDYYATVRTNVVLAWTISNAALAVGILSISSQGVRQGYTAFLLYSVAVLSFIRLIGATIYTFVRLFQGE</sequence>
<gene>
    <name evidence="16" type="primary">CHS4_2</name>
    <name evidence="16" type="ORF">OC842_005027</name>
</gene>
<comment type="subcellular location">
    <subcellularLocation>
        <location evidence="2 13">Cell membrane</location>
        <topology evidence="2 13">Multi-pass membrane protein</topology>
    </subcellularLocation>
    <subcellularLocation>
        <location evidence="1">Cytoplasmic vesicle membrane</location>
        <topology evidence="1">Multi-pass membrane protein</topology>
    </subcellularLocation>
</comment>
<dbReference type="GO" id="GO:0071555">
    <property type="term" value="P:cell wall organization"/>
    <property type="evidence" value="ECO:0007669"/>
    <property type="project" value="UniProtKB-KW"/>
</dbReference>
<keyword evidence="4 13" id="KW-1003">Cell membrane</keyword>
<name>A0AAN6GAL6_9BASI</name>
<comment type="similarity">
    <text evidence="13">Belongs to the chitin synthase family.</text>
</comment>
<keyword evidence="11" id="KW-0968">Cytoplasmic vesicle</keyword>
<proteinExistence type="inferred from homology"/>
<keyword evidence="8 13" id="KW-1133">Transmembrane helix</keyword>
<dbReference type="GO" id="GO:0030428">
    <property type="term" value="C:cell septum"/>
    <property type="evidence" value="ECO:0007669"/>
    <property type="project" value="TreeGrafter"/>
</dbReference>
<dbReference type="GO" id="GO:0004100">
    <property type="term" value="F:chitin synthase activity"/>
    <property type="evidence" value="ECO:0007669"/>
    <property type="project" value="UniProtKB-UniRule"/>
</dbReference>
<keyword evidence="5 13" id="KW-0328">Glycosyltransferase</keyword>
<feature type="transmembrane region" description="Helical" evidence="13">
    <location>
        <begin position="633"/>
        <end position="653"/>
    </location>
</feature>
<feature type="compositionally biased region" description="Gly residues" evidence="14">
    <location>
        <begin position="134"/>
        <end position="143"/>
    </location>
</feature>
<dbReference type="Pfam" id="PF08407">
    <property type="entry name" value="Chitin_synth_1N"/>
    <property type="match status" value="1"/>
</dbReference>
<evidence type="ECO:0000313" key="16">
    <source>
        <dbReference type="EMBL" id="KAK0526957.1"/>
    </source>
</evidence>
<keyword evidence="10 13" id="KW-0961">Cell wall biogenesis/degradation</keyword>
<keyword evidence="9 13" id="KW-0472">Membrane</keyword>
<feature type="compositionally biased region" description="Basic and acidic residues" evidence="14">
    <location>
        <begin position="101"/>
        <end position="111"/>
    </location>
</feature>
<dbReference type="GO" id="GO:0005886">
    <property type="term" value="C:plasma membrane"/>
    <property type="evidence" value="ECO:0007669"/>
    <property type="project" value="UniProtKB-SubCell"/>
</dbReference>
<dbReference type="PANTHER" id="PTHR22914">
    <property type="entry name" value="CHITIN SYNTHASE"/>
    <property type="match status" value="1"/>
</dbReference>
<evidence type="ECO:0000256" key="13">
    <source>
        <dbReference type="RuleBase" id="RU366040"/>
    </source>
</evidence>
<feature type="transmembrane region" description="Helical" evidence="13">
    <location>
        <begin position="701"/>
        <end position="723"/>
    </location>
</feature>
<feature type="transmembrane region" description="Helical" evidence="13">
    <location>
        <begin position="594"/>
        <end position="613"/>
    </location>
</feature>
<evidence type="ECO:0000256" key="12">
    <source>
        <dbReference type="ARBA" id="ARBA00024009"/>
    </source>
</evidence>
<feature type="transmembrane region" description="Helical" evidence="13">
    <location>
        <begin position="904"/>
        <end position="926"/>
    </location>
</feature>
<accession>A0AAN6GAL6</accession>
<evidence type="ECO:0000256" key="3">
    <source>
        <dbReference type="ARBA" id="ARBA00012543"/>
    </source>
</evidence>
<evidence type="ECO:0000256" key="5">
    <source>
        <dbReference type="ARBA" id="ARBA00022676"/>
    </source>
</evidence>
<feature type="domain" description="Chitin synthase N-terminal" evidence="15">
    <location>
        <begin position="210"/>
        <end position="278"/>
    </location>
</feature>
<keyword evidence="17" id="KW-1185">Reference proteome</keyword>
<reference evidence="16" key="1">
    <citation type="journal article" date="2023" name="PhytoFront">
        <title>Draft Genome Resources of Seven Strains of Tilletia horrida, Causal Agent of Kernel Smut of Rice.</title>
        <authorList>
            <person name="Khanal S."/>
            <person name="Antony Babu S."/>
            <person name="Zhou X.G."/>
        </authorList>
    </citation>
    <scope>NUCLEOTIDE SEQUENCE</scope>
    <source>
        <strain evidence="16">TX3</strain>
    </source>
</reference>
<dbReference type="Proteomes" id="UP001176521">
    <property type="component" value="Unassembled WGS sequence"/>
</dbReference>
<evidence type="ECO:0000256" key="8">
    <source>
        <dbReference type="ARBA" id="ARBA00022989"/>
    </source>
</evidence>
<dbReference type="Pfam" id="PF01644">
    <property type="entry name" value="Chitin_synth_1"/>
    <property type="match status" value="1"/>
</dbReference>
<evidence type="ECO:0000256" key="11">
    <source>
        <dbReference type="ARBA" id="ARBA00023329"/>
    </source>
</evidence>
<evidence type="ECO:0000256" key="4">
    <source>
        <dbReference type="ARBA" id="ARBA00022475"/>
    </source>
</evidence>
<dbReference type="EC" id="2.4.1.16" evidence="3 13"/>
<evidence type="ECO:0000256" key="1">
    <source>
        <dbReference type="ARBA" id="ARBA00004439"/>
    </source>
</evidence>
<feature type="compositionally biased region" description="Basic and acidic residues" evidence="14">
    <location>
        <begin position="66"/>
        <end position="78"/>
    </location>
</feature>
<feature type="transmembrane region" description="Helical" evidence="13">
    <location>
        <begin position="774"/>
        <end position="793"/>
    </location>
</feature>
<evidence type="ECO:0000256" key="14">
    <source>
        <dbReference type="SAM" id="MobiDB-lite"/>
    </source>
</evidence>
<comment type="catalytic activity">
    <reaction evidence="13">
        <text>[(1-&gt;4)-N-acetyl-beta-D-glucosaminyl](n) + UDP-N-acetyl-alpha-D-glucosamine = [(1-&gt;4)-N-acetyl-beta-D-glucosaminyl](n+1) + UDP + H(+)</text>
        <dbReference type="Rhea" id="RHEA:16637"/>
        <dbReference type="Rhea" id="RHEA-COMP:9593"/>
        <dbReference type="Rhea" id="RHEA-COMP:9595"/>
        <dbReference type="ChEBI" id="CHEBI:15378"/>
        <dbReference type="ChEBI" id="CHEBI:17029"/>
        <dbReference type="ChEBI" id="CHEBI:57705"/>
        <dbReference type="ChEBI" id="CHEBI:58223"/>
        <dbReference type="EC" id="2.4.1.16"/>
    </reaction>
</comment>